<sequence length="58" mass="6641">MDIFVNTEFNDRLAKAFDIMTDRLQPGGLRKYSAFWGTEGRAFDREESADLAIVADIR</sequence>
<dbReference type="EMBL" id="JACQWF010000001">
    <property type="protein sequence ID" value="MBI4594747.1"/>
    <property type="molecule type" value="Genomic_DNA"/>
</dbReference>
<evidence type="ECO:0000313" key="1">
    <source>
        <dbReference type="EMBL" id="MBI4594747.1"/>
    </source>
</evidence>
<name>A0A933GJK4_UNCTE</name>
<accession>A0A933GJK4</accession>
<organism evidence="1 2">
    <name type="scientific">Tectimicrobiota bacterium</name>
    <dbReference type="NCBI Taxonomy" id="2528274"/>
    <lineage>
        <taxon>Bacteria</taxon>
        <taxon>Pseudomonadati</taxon>
        <taxon>Nitrospinota/Tectimicrobiota group</taxon>
        <taxon>Candidatus Tectimicrobiota</taxon>
    </lineage>
</organism>
<gene>
    <name evidence="1" type="ORF">HY730_00025</name>
</gene>
<proteinExistence type="predicted"/>
<dbReference type="AlphaFoldDB" id="A0A933GJK4"/>
<protein>
    <submittedName>
        <fullName evidence="1">Uncharacterized protein</fullName>
    </submittedName>
</protein>
<comment type="caution">
    <text evidence="1">The sequence shown here is derived from an EMBL/GenBank/DDBJ whole genome shotgun (WGS) entry which is preliminary data.</text>
</comment>
<reference evidence="1" key="1">
    <citation type="submission" date="2020-07" db="EMBL/GenBank/DDBJ databases">
        <title>Huge and variable diversity of episymbiotic CPR bacteria and DPANN archaea in groundwater ecosystems.</title>
        <authorList>
            <person name="He C.Y."/>
            <person name="Keren R."/>
            <person name="Whittaker M."/>
            <person name="Farag I.F."/>
            <person name="Doudna J."/>
            <person name="Cate J.H.D."/>
            <person name="Banfield J.F."/>
        </authorList>
    </citation>
    <scope>NUCLEOTIDE SEQUENCE</scope>
    <source>
        <strain evidence="1">NC_groundwater_1482_Ag_S-0.65um_47_24</strain>
    </source>
</reference>
<evidence type="ECO:0000313" key="2">
    <source>
        <dbReference type="Proteomes" id="UP000772181"/>
    </source>
</evidence>
<dbReference type="Proteomes" id="UP000772181">
    <property type="component" value="Unassembled WGS sequence"/>
</dbReference>